<evidence type="ECO:0000256" key="2">
    <source>
        <dbReference type="ARBA" id="ARBA00022801"/>
    </source>
</evidence>
<dbReference type="InterPro" id="IPR012337">
    <property type="entry name" value="RNaseH-like_sf"/>
</dbReference>
<dbReference type="PRINTS" id="PR01217">
    <property type="entry name" value="PRICHEXTENSN"/>
</dbReference>
<dbReference type="InterPro" id="IPR043502">
    <property type="entry name" value="DNA/RNA_pol_sf"/>
</dbReference>
<organism evidence="5 6">
    <name type="scientific">Paspalum notatum var. saurae</name>
    <dbReference type="NCBI Taxonomy" id="547442"/>
    <lineage>
        <taxon>Eukaryota</taxon>
        <taxon>Viridiplantae</taxon>
        <taxon>Streptophyta</taxon>
        <taxon>Embryophyta</taxon>
        <taxon>Tracheophyta</taxon>
        <taxon>Spermatophyta</taxon>
        <taxon>Magnoliopsida</taxon>
        <taxon>Liliopsida</taxon>
        <taxon>Poales</taxon>
        <taxon>Poaceae</taxon>
        <taxon>PACMAD clade</taxon>
        <taxon>Panicoideae</taxon>
        <taxon>Andropogonodae</taxon>
        <taxon>Paspaleae</taxon>
        <taxon>Paspalinae</taxon>
        <taxon>Paspalum</taxon>
    </lineage>
</organism>
<reference evidence="5 6" key="1">
    <citation type="submission" date="2024-02" db="EMBL/GenBank/DDBJ databases">
        <title>High-quality chromosome-scale genome assembly of Pensacola bahiagrass (Paspalum notatum Flugge var. saurae).</title>
        <authorList>
            <person name="Vega J.M."/>
            <person name="Podio M."/>
            <person name="Orjuela J."/>
            <person name="Siena L.A."/>
            <person name="Pessino S.C."/>
            <person name="Combes M.C."/>
            <person name="Mariac C."/>
            <person name="Albertini E."/>
            <person name="Pupilli F."/>
            <person name="Ortiz J.P.A."/>
            <person name="Leblanc O."/>
        </authorList>
    </citation>
    <scope>NUCLEOTIDE SEQUENCE [LARGE SCALE GENOMIC DNA]</scope>
    <source>
        <strain evidence="5">R1</strain>
        <tissue evidence="5">Leaf</tissue>
    </source>
</reference>
<dbReference type="SUPFAM" id="SSF53098">
    <property type="entry name" value="Ribonuclease H-like"/>
    <property type="match status" value="1"/>
</dbReference>
<dbReference type="GO" id="GO:0015074">
    <property type="term" value="P:DNA integration"/>
    <property type="evidence" value="ECO:0007669"/>
    <property type="project" value="InterPro"/>
</dbReference>
<feature type="domain" description="Integrase catalytic" evidence="4">
    <location>
        <begin position="105"/>
        <end position="269"/>
    </location>
</feature>
<accession>A0AAQ3TL28</accession>
<dbReference type="InterPro" id="IPR013103">
    <property type="entry name" value="RVT_2"/>
</dbReference>
<gene>
    <name evidence="5" type="ORF">U9M48_023141</name>
</gene>
<dbReference type="GO" id="GO:0046872">
    <property type="term" value="F:metal ion binding"/>
    <property type="evidence" value="ECO:0007669"/>
    <property type="project" value="UniProtKB-KW"/>
</dbReference>
<name>A0AAQ3TL28_PASNO</name>
<dbReference type="InterPro" id="IPR036397">
    <property type="entry name" value="RNaseH_sf"/>
</dbReference>
<sequence length="812" mass="90583">MVLVFLSPLWEVRVLLVLFAFLMIRLPGVLYSDVTARGPFTPFGFLLPLHRLRLLLRPLRQLPSPPLLLRPLPGTAVAQLSRSADVPCTRAPDEHLCHACQLGRHVKLPFSTSSHADHIFDLVHCDLWTSHVLSISGYKYYLSFPLRSKSKAFSTISHFFAWVPTQFGLTIKAVQCDNGREFDNNASRSFFLTRGVQLRMSCPYTSSQNGKAERMIHTTNDVMRTLLFQASLPARFWAESLHTTTYLLNRLPSTASPAPTPHHALFGTPPRYDHLRVFGCACYPNTSATAPHKLAPRSTLCVFLGYSPDHKGHRCFDLTSRRILISRHVVFDESVFPFSTTSTPAFDPELETLFPTDLVSRWRLYCATTAPVVPPLAPTPPVAPRAAPMAPSPALPARYAQPVRVYQRRLVPPPAPAPPSPAPPTRYAQSVRIYQRRLAPPSTPTPPAMPSQPTPALPSTPTPPAAPPSPEPPARAPTRSRAASPVYHPPALHRDPDHVHHMVTRRAAGVLRPKVLSAAAEPRVSPLPSSVRDALADPHWRRAIEEEYVALLADQTWDLVPRPSGCNVVTGKWIWTHKRRADGTLDRYKARWVLRGFTQRPGVDYDETFSPVLKHATVRTVLSLALSRSWPVHQLDVKNAFLHGTLTETVYCSQPAGFVDPARPEMVCRLNKSLYGLKQAPRAWYCRFASFLVTLGFTEAKSDTSLFVYRRRDETAYLLLYVDDIRIITSLQHEFAMKDLGVLHHFLGVTVEPRPSGLLLYQRQYTLDILEWAGMTDCNPCSTPIDTQANLSEDAGNPVADPTAYRSLAGAL</sequence>
<keyword evidence="1" id="KW-0479">Metal-binding</keyword>
<dbReference type="PROSITE" id="PS50994">
    <property type="entry name" value="INTEGRASE"/>
    <property type="match status" value="1"/>
</dbReference>
<feature type="region of interest" description="Disordered" evidence="3">
    <location>
        <begin position="438"/>
        <end position="496"/>
    </location>
</feature>
<protein>
    <recommendedName>
        <fullName evidence="4">Integrase catalytic domain-containing protein</fullName>
    </recommendedName>
</protein>
<evidence type="ECO:0000256" key="3">
    <source>
        <dbReference type="SAM" id="MobiDB-lite"/>
    </source>
</evidence>
<evidence type="ECO:0000256" key="1">
    <source>
        <dbReference type="ARBA" id="ARBA00022723"/>
    </source>
</evidence>
<evidence type="ECO:0000259" key="4">
    <source>
        <dbReference type="PROSITE" id="PS50994"/>
    </source>
</evidence>
<dbReference type="InterPro" id="IPR057670">
    <property type="entry name" value="SH3_retrovirus"/>
</dbReference>
<feature type="compositionally biased region" description="Low complexity" evidence="3">
    <location>
        <begin position="476"/>
        <end position="485"/>
    </location>
</feature>
<keyword evidence="6" id="KW-1185">Reference proteome</keyword>
<evidence type="ECO:0000313" key="6">
    <source>
        <dbReference type="Proteomes" id="UP001341281"/>
    </source>
</evidence>
<dbReference type="Proteomes" id="UP001341281">
    <property type="component" value="Chromosome 05"/>
</dbReference>
<dbReference type="Pfam" id="PF25597">
    <property type="entry name" value="SH3_retrovirus"/>
    <property type="match status" value="1"/>
</dbReference>
<dbReference type="PANTHER" id="PTHR42648">
    <property type="entry name" value="TRANSPOSASE, PUTATIVE-RELATED"/>
    <property type="match status" value="1"/>
</dbReference>
<evidence type="ECO:0000313" key="5">
    <source>
        <dbReference type="EMBL" id="WVZ75046.1"/>
    </source>
</evidence>
<keyword evidence="2" id="KW-0378">Hydrolase</keyword>
<dbReference type="Gene3D" id="3.30.420.10">
    <property type="entry name" value="Ribonuclease H-like superfamily/Ribonuclease H"/>
    <property type="match status" value="1"/>
</dbReference>
<proteinExistence type="predicted"/>
<dbReference type="InterPro" id="IPR039537">
    <property type="entry name" value="Retrotran_Ty1/copia-like"/>
</dbReference>
<dbReference type="GO" id="GO:0003676">
    <property type="term" value="F:nucleic acid binding"/>
    <property type="evidence" value="ECO:0007669"/>
    <property type="project" value="InterPro"/>
</dbReference>
<dbReference type="SUPFAM" id="SSF56672">
    <property type="entry name" value="DNA/RNA polymerases"/>
    <property type="match status" value="1"/>
</dbReference>
<dbReference type="AlphaFoldDB" id="A0AAQ3TL28"/>
<dbReference type="GO" id="GO:0016787">
    <property type="term" value="F:hydrolase activity"/>
    <property type="evidence" value="ECO:0007669"/>
    <property type="project" value="UniProtKB-KW"/>
</dbReference>
<dbReference type="EMBL" id="CP144749">
    <property type="protein sequence ID" value="WVZ75046.1"/>
    <property type="molecule type" value="Genomic_DNA"/>
</dbReference>
<dbReference type="InterPro" id="IPR001584">
    <property type="entry name" value="Integrase_cat-core"/>
</dbReference>
<feature type="compositionally biased region" description="Pro residues" evidence="3">
    <location>
        <begin position="441"/>
        <end position="475"/>
    </location>
</feature>
<dbReference type="Pfam" id="PF07727">
    <property type="entry name" value="RVT_2"/>
    <property type="match status" value="1"/>
</dbReference>
<dbReference type="PANTHER" id="PTHR42648:SF26">
    <property type="entry name" value="INTEGRASE CATALYTIC DOMAIN-CONTAINING PROTEIN"/>
    <property type="match status" value="1"/>
</dbReference>